<name>A0A1W1BHQ8_9ZZZZ</name>
<accession>A0A1W1BHQ8</accession>
<dbReference type="PANTHER" id="PTHR43434:SF1">
    <property type="entry name" value="PHOSPHOGLYCOLATE PHOSPHATASE"/>
    <property type="match status" value="1"/>
</dbReference>
<dbReference type="AlphaFoldDB" id="A0A1W1BHQ8"/>
<dbReference type="PANTHER" id="PTHR43434">
    <property type="entry name" value="PHOSPHOGLYCOLATE PHOSPHATASE"/>
    <property type="match status" value="1"/>
</dbReference>
<dbReference type="GO" id="GO:0005829">
    <property type="term" value="C:cytosol"/>
    <property type="evidence" value="ECO:0007669"/>
    <property type="project" value="TreeGrafter"/>
</dbReference>
<dbReference type="Gene3D" id="3.40.50.1000">
    <property type="entry name" value="HAD superfamily/HAD-like"/>
    <property type="match status" value="1"/>
</dbReference>
<dbReference type="GO" id="GO:0006281">
    <property type="term" value="P:DNA repair"/>
    <property type="evidence" value="ECO:0007669"/>
    <property type="project" value="TreeGrafter"/>
</dbReference>
<protein>
    <submittedName>
        <fullName evidence="1">Phosphoglycolate phosphatase</fullName>
        <ecNumber evidence="1">3.1.3.18</ecNumber>
    </submittedName>
</protein>
<dbReference type="NCBIfam" id="TIGR01549">
    <property type="entry name" value="HAD-SF-IA-v1"/>
    <property type="match status" value="1"/>
</dbReference>
<dbReference type="EMBL" id="FPHG01000018">
    <property type="protein sequence ID" value="SFV53094.1"/>
    <property type="molecule type" value="Genomic_DNA"/>
</dbReference>
<dbReference type="EC" id="3.1.3.18" evidence="1"/>
<dbReference type="SFLD" id="SFLDG01129">
    <property type="entry name" value="C1.5:_HAD__Beta-PGM__Phosphata"/>
    <property type="match status" value="1"/>
</dbReference>
<reference evidence="1" key="1">
    <citation type="submission" date="2016-10" db="EMBL/GenBank/DDBJ databases">
        <authorList>
            <person name="de Groot N.N."/>
        </authorList>
    </citation>
    <scope>NUCLEOTIDE SEQUENCE</scope>
</reference>
<dbReference type="InterPro" id="IPR050155">
    <property type="entry name" value="HAD-like_hydrolase_sf"/>
</dbReference>
<dbReference type="InterPro" id="IPR023198">
    <property type="entry name" value="PGP-like_dom2"/>
</dbReference>
<dbReference type="SUPFAM" id="SSF56784">
    <property type="entry name" value="HAD-like"/>
    <property type="match status" value="1"/>
</dbReference>
<dbReference type="InterPro" id="IPR041492">
    <property type="entry name" value="HAD_2"/>
</dbReference>
<proteinExistence type="predicted"/>
<evidence type="ECO:0000313" key="1">
    <source>
        <dbReference type="EMBL" id="SFV53094.1"/>
    </source>
</evidence>
<dbReference type="InterPro" id="IPR006439">
    <property type="entry name" value="HAD-SF_hydro_IA"/>
</dbReference>
<organism evidence="1">
    <name type="scientific">hydrothermal vent metagenome</name>
    <dbReference type="NCBI Taxonomy" id="652676"/>
    <lineage>
        <taxon>unclassified sequences</taxon>
        <taxon>metagenomes</taxon>
        <taxon>ecological metagenomes</taxon>
    </lineage>
</organism>
<dbReference type="InterPro" id="IPR036412">
    <property type="entry name" value="HAD-like_sf"/>
</dbReference>
<keyword evidence="1" id="KW-0378">Hydrolase</keyword>
<gene>
    <name evidence="1" type="ORF">MNB_SV-9-839</name>
</gene>
<dbReference type="Gene3D" id="1.10.150.240">
    <property type="entry name" value="Putative phosphatase, domain 2"/>
    <property type="match status" value="1"/>
</dbReference>
<dbReference type="InterPro" id="IPR023214">
    <property type="entry name" value="HAD_sf"/>
</dbReference>
<dbReference type="SFLD" id="SFLDS00003">
    <property type="entry name" value="Haloacid_Dehalogenase"/>
    <property type="match status" value="1"/>
</dbReference>
<dbReference type="Pfam" id="PF13419">
    <property type="entry name" value="HAD_2"/>
    <property type="match status" value="1"/>
</dbReference>
<sequence>MIKNKIILFDLDGTLIDSTEAILESFHYAFDSLNIKRPDDKYIVAEIGYPLDVMFKTLGVNDDMILDIIKKYKEHYRLISRDKTFLLPKAEESLIEASKIARLGIVTTKTTKYSIELLEYMNIKKYFEVFIGREDVVNPKPHPEPILKALSKLDSDKTNCWMIGDTCMDINSAKEANINSIGVTSGYASKEGLSKCATIITNNTLEAVILIAQS</sequence>
<dbReference type="GO" id="GO:0008967">
    <property type="term" value="F:phosphoglycolate phosphatase activity"/>
    <property type="evidence" value="ECO:0007669"/>
    <property type="project" value="UniProtKB-EC"/>
</dbReference>
<dbReference type="SFLD" id="SFLDG01135">
    <property type="entry name" value="C1.5.6:_HAD__Beta-PGM__Phospha"/>
    <property type="match status" value="1"/>
</dbReference>